<name>A0AAD5VQE4_9AGAR</name>
<dbReference type="AlphaFoldDB" id="A0AAD5VQE4"/>
<accession>A0AAD5VQE4</accession>
<evidence type="ECO:0000313" key="1">
    <source>
        <dbReference type="EMBL" id="KAJ3566806.1"/>
    </source>
</evidence>
<reference evidence="1" key="1">
    <citation type="submission" date="2022-07" db="EMBL/GenBank/DDBJ databases">
        <title>Genome Sequence of Leucocoprinus birnbaumii.</title>
        <authorList>
            <person name="Buettner E."/>
        </authorList>
    </citation>
    <scope>NUCLEOTIDE SEQUENCE</scope>
    <source>
        <strain evidence="1">VT141</strain>
    </source>
</reference>
<gene>
    <name evidence="1" type="ORF">NP233_g6771</name>
</gene>
<keyword evidence="2" id="KW-1185">Reference proteome</keyword>
<dbReference type="Proteomes" id="UP001213000">
    <property type="component" value="Unassembled WGS sequence"/>
</dbReference>
<proteinExistence type="predicted"/>
<comment type="caution">
    <text evidence="1">The sequence shown here is derived from an EMBL/GenBank/DDBJ whole genome shotgun (WGS) entry which is preliminary data.</text>
</comment>
<organism evidence="1 2">
    <name type="scientific">Leucocoprinus birnbaumii</name>
    <dbReference type="NCBI Taxonomy" id="56174"/>
    <lineage>
        <taxon>Eukaryota</taxon>
        <taxon>Fungi</taxon>
        <taxon>Dikarya</taxon>
        <taxon>Basidiomycota</taxon>
        <taxon>Agaricomycotina</taxon>
        <taxon>Agaricomycetes</taxon>
        <taxon>Agaricomycetidae</taxon>
        <taxon>Agaricales</taxon>
        <taxon>Agaricineae</taxon>
        <taxon>Agaricaceae</taxon>
        <taxon>Leucocoprinus</taxon>
    </lineage>
</organism>
<sequence>MEVRKSLDNYRFDFHKQPDAKSAFLFLGTNSSLAANTHKKDAPSGINLNHVPTWFHPSKIQLFSSTKKPFSWIVSPLSTILICNTQTTVAGGLVQLSECRNAVNVAMAGLPRVGNIPDDAINSMLTNAPLEALDVEMNPPISSWVREARRLSSEALT</sequence>
<evidence type="ECO:0000313" key="2">
    <source>
        <dbReference type="Proteomes" id="UP001213000"/>
    </source>
</evidence>
<dbReference type="EMBL" id="JANIEX010000459">
    <property type="protein sequence ID" value="KAJ3566806.1"/>
    <property type="molecule type" value="Genomic_DNA"/>
</dbReference>
<protein>
    <submittedName>
        <fullName evidence="1">Uncharacterized protein</fullName>
    </submittedName>
</protein>